<keyword evidence="2" id="KW-1185">Reference proteome</keyword>
<evidence type="ECO:0000313" key="2">
    <source>
        <dbReference type="Proteomes" id="UP001163321"/>
    </source>
</evidence>
<name>A0ACC0VI53_9STRA</name>
<dbReference type="Proteomes" id="UP001163321">
    <property type="component" value="Chromosome 9"/>
</dbReference>
<protein>
    <submittedName>
        <fullName evidence="1">Uncharacterized protein</fullName>
    </submittedName>
</protein>
<proteinExistence type="predicted"/>
<accession>A0ACC0VI53</accession>
<gene>
    <name evidence="1" type="ORF">PsorP6_013478</name>
</gene>
<sequence length="385" mass="43370">MTATSKLRIPIVSFLDGLGHAMRKDFAASSTLAGDLYRSGQLQFVDVPVPKLVGNTQDPLHGYKLEDTEAPQWELTHEQERAVEQARIIVMDQHSGGPLFLTPEESLPLEKRHLLRNVEWVQGTYAGVEQYLNRLPLENGSLATKHVPTFTLTRAGGFLPRVMGQYVFGYVTMLERMLLEARDYQHKREYIRETMSQFRPPQTVTVGILGLGDIGQGVGKMLRSAGYNVLGFKRRLSSREQDVRLAACADRVTSDLDDVLSQSDILVNVLPSTKTTRYLLTPDKLQVCRPRQPVFINIGRGDVIAEKTILDALDTGVWSRVVLDVFEEEPLRRDSALWTHPSVLLTPHVAGYVFVEDIASMFVDNLNRYLRGEPVLYQVDWSAGY</sequence>
<organism evidence="1 2">
    <name type="scientific">Peronosclerospora sorghi</name>
    <dbReference type="NCBI Taxonomy" id="230839"/>
    <lineage>
        <taxon>Eukaryota</taxon>
        <taxon>Sar</taxon>
        <taxon>Stramenopiles</taxon>
        <taxon>Oomycota</taxon>
        <taxon>Peronosporomycetes</taxon>
        <taxon>Peronosporales</taxon>
        <taxon>Peronosporaceae</taxon>
        <taxon>Peronosclerospora</taxon>
    </lineage>
</organism>
<comment type="caution">
    <text evidence="1">The sequence shown here is derived from an EMBL/GenBank/DDBJ whole genome shotgun (WGS) entry which is preliminary data.</text>
</comment>
<dbReference type="EMBL" id="CM047588">
    <property type="protein sequence ID" value="KAI9906060.1"/>
    <property type="molecule type" value="Genomic_DNA"/>
</dbReference>
<reference evidence="1 2" key="1">
    <citation type="journal article" date="2022" name="bioRxiv">
        <title>The genome of the oomycete Peronosclerospora sorghi, a cosmopolitan pathogen of maize and sorghum, is inflated with dispersed pseudogenes.</title>
        <authorList>
            <person name="Fletcher K."/>
            <person name="Martin F."/>
            <person name="Isakeit T."/>
            <person name="Cavanaugh K."/>
            <person name="Magill C."/>
            <person name="Michelmore R."/>
        </authorList>
    </citation>
    <scope>NUCLEOTIDE SEQUENCE [LARGE SCALE GENOMIC DNA]</scope>
    <source>
        <strain evidence="1">P6</strain>
    </source>
</reference>
<evidence type="ECO:0000313" key="1">
    <source>
        <dbReference type="EMBL" id="KAI9906060.1"/>
    </source>
</evidence>